<organism evidence="1 2">
    <name type="scientific">Beta vulgaris subsp. vulgaris</name>
    <name type="common">Beet</name>
    <dbReference type="NCBI Taxonomy" id="3555"/>
    <lineage>
        <taxon>Eukaryota</taxon>
        <taxon>Viridiplantae</taxon>
        <taxon>Streptophyta</taxon>
        <taxon>Embryophyta</taxon>
        <taxon>Tracheophyta</taxon>
        <taxon>Spermatophyta</taxon>
        <taxon>Magnoliopsida</taxon>
        <taxon>eudicotyledons</taxon>
        <taxon>Gunneridae</taxon>
        <taxon>Pentapetalae</taxon>
        <taxon>Caryophyllales</taxon>
        <taxon>Chenopodiaceae</taxon>
        <taxon>Betoideae</taxon>
        <taxon>Beta</taxon>
    </lineage>
</organism>
<proteinExistence type="predicted"/>
<dbReference type="Proteomes" id="UP000035740">
    <property type="component" value="Unassembled WGS sequence"/>
</dbReference>
<evidence type="ECO:0000313" key="2">
    <source>
        <dbReference type="Proteomes" id="UP000035740"/>
    </source>
</evidence>
<reference evidence="1 2" key="1">
    <citation type="journal article" date="2014" name="Nature">
        <title>The genome of the recently domesticated crop plant sugar beet (Beta vulgaris).</title>
        <authorList>
            <person name="Dohm J.C."/>
            <person name="Minoche A.E."/>
            <person name="Holtgrawe D."/>
            <person name="Capella-Gutierrez S."/>
            <person name="Zakrzewski F."/>
            <person name="Tafer H."/>
            <person name="Rupp O."/>
            <person name="Sorensen T.R."/>
            <person name="Stracke R."/>
            <person name="Reinhardt R."/>
            <person name="Goesmann A."/>
            <person name="Kraft T."/>
            <person name="Schulz B."/>
            <person name="Stadler P.F."/>
            <person name="Schmidt T."/>
            <person name="Gabaldon T."/>
            <person name="Lehrach H."/>
            <person name="Weisshaar B."/>
            <person name="Himmelbauer H."/>
        </authorList>
    </citation>
    <scope>NUCLEOTIDE SEQUENCE [LARGE SCALE GENOMIC DNA]</scope>
    <source>
        <tissue evidence="1">Taproot</tissue>
    </source>
</reference>
<accession>A0A0J7YLS4</accession>
<gene>
    <name evidence="1" type="ORF">BVRB_018660</name>
</gene>
<protein>
    <submittedName>
        <fullName evidence="1">Uncharacterized protein</fullName>
    </submittedName>
</protein>
<sequence>VRRLGCLIEPRHSMRAPSGPFLVSRTGDAG</sequence>
<keyword evidence="2" id="KW-1185">Reference proteome</keyword>
<dbReference type="Gramene" id="KMS64597">
    <property type="protein sequence ID" value="KMS64597"/>
    <property type="gene ID" value="BVRB_018660"/>
</dbReference>
<feature type="non-terminal residue" evidence="1">
    <location>
        <position position="1"/>
    </location>
</feature>
<evidence type="ECO:0000313" key="1">
    <source>
        <dbReference type="EMBL" id="KMS64597.1"/>
    </source>
</evidence>
<name>A0A0J7YLS4_BETVV</name>
<dbReference type="EMBL" id="KQ127304">
    <property type="protein sequence ID" value="KMS64597.1"/>
    <property type="molecule type" value="Genomic_DNA"/>
</dbReference>
<dbReference type="AlphaFoldDB" id="A0A0J7YLS4"/>